<reference evidence="3" key="1">
    <citation type="journal article" date="2020" name="Nat. Commun.">
        <title>Genome sequence of the cluster root forming white lupin.</title>
        <authorList>
            <person name="Hufnagel B."/>
            <person name="Marques A."/>
            <person name="Soriano A."/>
            <person name="Marques L."/>
            <person name="Divol F."/>
            <person name="Doumas P."/>
            <person name="Sallet E."/>
            <person name="Mancinotti D."/>
            <person name="Carrere S."/>
            <person name="Marande W."/>
            <person name="Arribat S."/>
            <person name="Keller J."/>
            <person name="Huneau C."/>
            <person name="Blein T."/>
            <person name="Aime D."/>
            <person name="Laguerre M."/>
            <person name="Taylor J."/>
            <person name="Schubert V."/>
            <person name="Nelson M."/>
            <person name="Geu-Flores F."/>
            <person name="Crespi M."/>
            <person name="Gallardo-Guerrero K."/>
            <person name="Delaux P.-M."/>
            <person name="Salse J."/>
            <person name="Berges H."/>
            <person name="Guyot R."/>
            <person name="Gouzy J."/>
            <person name="Peret B."/>
        </authorList>
    </citation>
    <scope>NUCLEOTIDE SEQUENCE [LARGE SCALE GENOMIC DNA]</scope>
    <source>
        <strain evidence="3">cv. Amiga</strain>
    </source>
</reference>
<proteinExistence type="predicted"/>
<gene>
    <name evidence="2" type="ORF">Lalb_Chr09g0322651</name>
</gene>
<evidence type="ECO:0000313" key="2">
    <source>
        <dbReference type="EMBL" id="KAE9606726.1"/>
    </source>
</evidence>
<feature type="compositionally biased region" description="Polar residues" evidence="1">
    <location>
        <begin position="37"/>
        <end position="54"/>
    </location>
</feature>
<dbReference type="Proteomes" id="UP000447434">
    <property type="component" value="Chromosome 9"/>
</dbReference>
<feature type="compositionally biased region" description="Polar residues" evidence="1">
    <location>
        <begin position="1"/>
        <end position="22"/>
    </location>
</feature>
<feature type="region of interest" description="Disordered" evidence="1">
    <location>
        <begin position="1"/>
        <end position="69"/>
    </location>
</feature>
<accession>A0A6A4PZN9</accession>
<dbReference type="AlphaFoldDB" id="A0A6A4PZN9"/>
<organism evidence="2 3">
    <name type="scientific">Lupinus albus</name>
    <name type="common">White lupine</name>
    <name type="synonym">Lupinus termis</name>
    <dbReference type="NCBI Taxonomy" id="3870"/>
    <lineage>
        <taxon>Eukaryota</taxon>
        <taxon>Viridiplantae</taxon>
        <taxon>Streptophyta</taxon>
        <taxon>Embryophyta</taxon>
        <taxon>Tracheophyta</taxon>
        <taxon>Spermatophyta</taxon>
        <taxon>Magnoliopsida</taxon>
        <taxon>eudicotyledons</taxon>
        <taxon>Gunneridae</taxon>
        <taxon>Pentapetalae</taxon>
        <taxon>rosids</taxon>
        <taxon>fabids</taxon>
        <taxon>Fabales</taxon>
        <taxon>Fabaceae</taxon>
        <taxon>Papilionoideae</taxon>
        <taxon>50 kb inversion clade</taxon>
        <taxon>genistoids sensu lato</taxon>
        <taxon>core genistoids</taxon>
        <taxon>Genisteae</taxon>
        <taxon>Lupinus</taxon>
    </lineage>
</organism>
<comment type="caution">
    <text evidence="2">The sequence shown here is derived from an EMBL/GenBank/DDBJ whole genome shotgun (WGS) entry which is preliminary data.</text>
</comment>
<protein>
    <submittedName>
        <fullName evidence="2">Uncharacterized protein</fullName>
    </submittedName>
</protein>
<keyword evidence="3" id="KW-1185">Reference proteome</keyword>
<evidence type="ECO:0000256" key="1">
    <source>
        <dbReference type="SAM" id="MobiDB-lite"/>
    </source>
</evidence>
<evidence type="ECO:0000313" key="3">
    <source>
        <dbReference type="Proteomes" id="UP000447434"/>
    </source>
</evidence>
<name>A0A6A4PZN9_LUPAL</name>
<sequence>MPSQSHVGQADSATQVSLSRSVHISGAPDSSHLGQADSVTKANMSRSIHTSGAPESSHLGQADSVRGYLPPKQPIFILYFYLILEYI</sequence>
<dbReference type="EMBL" id="WOCE01000009">
    <property type="protein sequence ID" value="KAE9606726.1"/>
    <property type="molecule type" value="Genomic_DNA"/>
</dbReference>